<evidence type="ECO:0000313" key="2">
    <source>
        <dbReference type="Proteomes" id="UP000253383"/>
    </source>
</evidence>
<dbReference type="EMBL" id="QOWE01000019">
    <property type="protein sequence ID" value="RCR67461.1"/>
    <property type="molecule type" value="Genomic_DNA"/>
</dbReference>
<keyword evidence="2" id="KW-1185">Reference proteome</keyword>
<organism evidence="1 2">
    <name type="scientific">Larkinella punicea</name>
    <dbReference type="NCBI Taxonomy" id="2315727"/>
    <lineage>
        <taxon>Bacteria</taxon>
        <taxon>Pseudomonadati</taxon>
        <taxon>Bacteroidota</taxon>
        <taxon>Cytophagia</taxon>
        <taxon>Cytophagales</taxon>
        <taxon>Spirosomataceae</taxon>
        <taxon>Larkinella</taxon>
    </lineage>
</organism>
<reference evidence="1 2" key="1">
    <citation type="submission" date="2018-07" db="EMBL/GenBank/DDBJ databases">
        <title>Genome analysis of Larkinella rosea.</title>
        <authorList>
            <person name="Zhou Z."/>
            <person name="Wang G."/>
        </authorList>
    </citation>
    <scope>NUCLEOTIDE SEQUENCE [LARGE SCALE GENOMIC DNA]</scope>
    <source>
        <strain evidence="2">zzj9</strain>
    </source>
</reference>
<sequence length="73" mass="8323">MLLVVINQSINAPDVLENRDSNPFTLEEDLSINEMESILELVLEKCLNVDNAFPEEEEEDSFELRLLAKLCQG</sequence>
<proteinExistence type="predicted"/>
<name>A0A368JMU5_9BACT</name>
<comment type="caution">
    <text evidence="1">The sequence shown here is derived from an EMBL/GenBank/DDBJ whole genome shotgun (WGS) entry which is preliminary data.</text>
</comment>
<protein>
    <submittedName>
        <fullName evidence="1">Uncharacterized protein</fullName>
    </submittedName>
</protein>
<gene>
    <name evidence="1" type="ORF">DUE52_21915</name>
</gene>
<evidence type="ECO:0000313" key="1">
    <source>
        <dbReference type="EMBL" id="RCR67461.1"/>
    </source>
</evidence>
<dbReference type="AlphaFoldDB" id="A0A368JMU5"/>
<accession>A0A368JMU5</accession>
<dbReference type="Proteomes" id="UP000253383">
    <property type="component" value="Unassembled WGS sequence"/>
</dbReference>